<evidence type="ECO:0000313" key="9">
    <source>
        <dbReference type="EMBL" id="GMM51575.1"/>
    </source>
</evidence>
<dbReference type="PANTHER" id="PTHR24055">
    <property type="entry name" value="MITOGEN-ACTIVATED PROTEIN KINASE"/>
    <property type="match status" value="1"/>
</dbReference>
<dbReference type="PROSITE" id="PS00108">
    <property type="entry name" value="PROTEIN_KINASE_ST"/>
    <property type="match status" value="1"/>
</dbReference>
<dbReference type="SUPFAM" id="SSF56112">
    <property type="entry name" value="Protein kinase-like (PK-like)"/>
    <property type="match status" value="1"/>
</dbReference>
<keyword evidence="3 6" id="KW-0547">Nucleotide-binding</keyword>
<keyword evidence="4" id="KW-0418">Kinase</keyword>
<dbReference type="InterPro" id="IPR008271">
    <property type="entry name" value="Ser/Thr_kinase_AS"/>
</dbReference>
<accession>A0AAV5RJF6</accession>
<evidence type="ECO:0000259" key="8">
    <source>
        <dbReference type="PROSITE" id="PS50011"/>
    </source>
</evidence>
<dbReference type="GO" id="GO:0005524">
    <property type="term" value="F:ATP binding"/>
    <property type="evidence" value="ECO:0007669"/>
    <property type="project" value="UniProtKB-UniRule"/>
</dbReference>
<dbReference type="Gene3D" id="1.10.510.10">
    <property type="entry name" value="Transferase(Phosphotransferase) domain 1"/>
    <property type="match status" value="1"/>
</dbReference>
<dbReference type="PROSITE" id="PS50011">
    <property type="entry name" value="PROTEIN_KINASE_DOM"/>
    <property type="match status" value="1"/>
</dbReference>
<proteinExistence type="inferred from homology"/>
<feature type="binding site" evidence="6">
    <location>
        <position position="59"/>
    </location>
    <ligand>
        <name>ATP</name>
        <dbReference type="ChEBI" id="CHEBI:30616"/>
    </ligand>
</feature>
<evidence type="ECO:0000256" key="2">
    <source>
        <dbReference type="ARBA" id="ARBA00022679"/>
    </source>
</evidence>
<dbReference type="FunFam" id="1.10.510.10:FF:000040">
    <property type="entry name" value="Mitogen-activated protein kinase"/>
    <property type="match status" value="1"/>
</dbReference>
<dbReference type="SMART" id="SM00220">
    <property type="entry name" value="S_TKc"/>
    <property type="match status" value="1"/>
</dbReference>
<evidence type="ECO:0000256" key="5">
    <source>
        <dbReference type="ARBA" id="ARBA00022840"/>
    </source>
</evidence>
<dbReference type="AlphaFoldDB" id="A0AAV5RJF6"/>
<evidence type="ECO:0000256" key="3">
    <source>
        <dbReference type="ARBA" id="ARBA00022741"/>
    </source>
</evidence>
<evidence type="ECO:0000256" key="7">
    <source>
        <dbReference type="RuleBase" id="RU000304"/>
    </source>
</evidence>
<dbReference type="CDD" id="cd07834">
    <property type="entry name" value="STKc_MAPK"/>
    <property type="match status" value="1"/>
</dbReference>
<dbReference type="InterPro" id="IPR000719">
    <property type="entry name" value="Prot_kinase_dom"/>
</dbReference>
<dbReference type="GO" id="GO:0009272">
    <property type="term" value="P:fungal-type cell wall biogenesis"/>
    <property type="evidence" value="ECO:0007669"/>
    <property type="project" value="UniProtKB-ARBA"/>
</dbReference>
<dbReference type="InterPro" id="IPR050117">
    <property type="entry name" value="MAPK"/>
</dbReference>
<dbReference type="EMBL" id="BTGC01000008">
    <property type="protein sequence ID" value="GMM51575.1"/>
    <property type="molecule type" value="Genomic_DNA"/>
</dbReference>
<keyword evidence="1 7" id="KW-0723">Serine/threonine-protein kinase</keyword>
<comment type="caution">
    <text evidence="9">The sequence shown here is derived from an EMBL/GenBank/DDBJ whole genome shotgun (WGS) entry which is preliminary data.</text>
</comment>
<gene>
    <name evidence="9" type="ORF">DASB73_025380</name>
</gene>
<keyword evidence="2" id="KW-0808">Transferase</keyword>
<name>A0AAV5RJF6_STABA</name>
<dbReference type="InterPro" id="IPR017441">
    <property type="entry name" value="Protein_kinase_ATP_BS"/>
</dbReference>
<feature type="domain" description="Protein kinase" evidence="8">
    <location>
        <begin position="29"/>
        <end position="318"/>
    </location>
</feature>
<dbReference type="PROSITE" id="PS00107">
    <property type="entry name" value="PROTEIN_KINASE_ATP"/>
    <property type="match status" value="1"/>
</dbReference>
<organism evidence="9 10">
    <name type="scientific">Starmerella bacillaris</name>
    <name type="common">Yeast</name>
    <name type="synonym">Candida zemplinina</name>
    <dbReference type="NCBI Taxonomy" id="1247836"/>
    <lineage>
        <taxon>Eukaryota</taxon>
        <taxon>Fungi</taxon>
        <taxon>Dikarya</taxon>
        <taxon>Ascomycota</taxon>
        <taxon>Saccharomycotina</taxon>
        <taxon>Dipodascomycetes</taxon>
        <taxon>Dipodascales</taxon>
        <taxon>Trichomonascaceae</taxon>
        <taxon>Starmerella</taxon>
    </lineage>
</organism>
<reference evidence="9 10" key="1">
    <citation type="journal article" date="2023" name="Elife">
        <title>Identification of key yeast species and microbe-microbe interactions impacting larval growth of Drosophila in the wild.</title>
        <authorList>
            <person name="Mure A."/>
            <person name="Sugiura Y."/>
            <person name="Maeda R."/>
            <person name="Honda K."/>
            <person name="Sakurai N."/>
            <person name="Takahashi Y."/>
            <person name="Watada M."/>
            <person name="Katoh T."/>
            <person name="Gotoh A."/>
            <person name="Gotoh Y."/>
            <person name="Taniguchi I."/>
            <person name="Nakamura K."/>
            <person name="Hayashi T."/>
            <person name="Katayama T."/>
            <person name="Uemura T."/>
            <person name="Hattori Y."/>
        </authorList>
    </citation>
    <scope>NUCLEOTIDE SEQUENCE [LARGE SCALE GENOMIC DNA]</scope>
    <source>
        <strain evidence="9 10">SB-73</strain>
    </source>
</reference>
<evidence type="ECO:0000256" key="4">
    <source>
        <dbReference type="ARBA" id="ARBA00022777"/>
    </source>
</evidence>
<dbReference type="InterPro" id="IPR011009">
    <property type="entry name" value="Kinase-like_dom_sf"/>
</dbReference>
<evidence type="ECO:0000313" key="10">
    <source>
        <dbReference type="Proteomes" id="UP001362899"/>
    </source>
</evidence>
<protein>
    <recommendedName>
        <fullName evidence="8">Protein kinase domain-containing protein</fullName>
    </recommendedName>
</protein>
<dbReference type="Gene3D" id="3.30.200.20">
    <property type="entry name" value="Phosphorylase Kinase, domain 1"/>
    <property type="match status" value="1"/>
</dbReference>
<keyword evidence="5 6" id="KW-0067">ATP-binding</keyword>
<sequence>MQDTRRHVIEYRTPIGEIDSIEFNIPYYYEPTNILGSGSYGTVLAARCTSTNTDVAIKKISLNGNPIFCQRTIREIKLLLHLHHPNIINVYEVCLPDDPNNISDVYLVEELVQNDLSHIIRNPKPIPENMMQFLTYQLLLGVHAMHSANVLHRDLKPANVLVNNDCSLKICDFGLARPIFEQEGRDESLTQYVATRWYRAPELLHSSTAYSTAIDMWSVGCILAEMMGGKPLCPGKDYVDQMKKCLKVSGGLTEENMMSIQNSSSKNFIQTICPKSTVDLAQLYPHMPPLAIDLLKRMLTFNPKKRISAHDAICHPWLASVFDYRDVISLPQVSPEFFQFDKDLETLDSSIHFAVLCRELSSA</sequence>
<dbReference type="Proteomes" id="UP001362899">
    <property type="component" value="Unassembled WGS sequence"/>
</dbReference>
<evidence type="ECO:0000256" key="6">
    <source>
        <dbReference type="PROSITE-ProRule" id="PRU10141"/>
    </source>
</evidence>
<dbReference type="GO" id="GO:0004674">
    <property type="term" value="F:protein serine/threonine kinase activity"/>
    <property type="evidence" value="ECO:0007669"/>
    <property type="project" value="UniProtKB-KW"/>
</dbReference>
<comment type="similarity">
    <text evidence="7">Belongs to the protein kinase superfamily.</text>
</comment>
<dbReference type="Pfam" id="PF00069">
    <property type="entry name" value="Pkinase"/>
    <property type="match status" value="1"/>
</dbReference>
<evidence type="ECO:0000256" key="1">
    <source>
        <dbReference type="ARBA" id="ARBA00022527"/>
    </source>
</evidence>
<keyword evidence="10" id="KW-1185">Reference proteome</keyword>